<dbReference type="Proteomes" id="UP000581447">
    <property type="component" value="Unassembled WGS sequence"/>
</dbReference>
<sequence length="106" mass="12180">MALPRQKGKPFCLAGKAMPTEDLHQGSGFTMYLDKNANRWLIENSSKLSSKPNERRRKTDSAKARELKAEFLAHPNAQYVMTFQEYKDVNKRDAICRSYGLNLIRS</sequence>
<accession>A0A840B1L9</accession>
<name>A0A840B1L9_9SPHN</name>
<reference evidence="2 3" key="1">
    <citation type="submission" date="2020-08" db="EMBL/GenBank/DDBJ databases">
        <title>Genomic Encyclopedia of Type Strains, Phase IV (KMG-IV): sequencing the most valuable type-strain genomes for metagenomic binning, comparative biology and taxonomic classification.</title>
        <authorList>
            <person name="Goeker M."/>
        </authorList>
    </citation>
    <scope>NUCLEOTIDE SEQUENCE [LARGE SCALE GENOMIC DNA]</scope>
    <source>
        <strain evidence="2 3">DSM 29050</strain>
    </source>
</reference>
<protein>
    <submittedName>
        <fullName evidence="2">Uncharacterized protein</fullName>
    </submittedName>
</protein>
<evidence type="ECO:0000313" key="3">
    <source>
        <dbReference type="Proteomes" id="UP000581447"/>
    </source>
</evidence>
<organism evidence="2 3">
    <name type="scientific">Sphingorhabdus rigui</name>
    <dbReference type="NCBI Taxonomy" id="1282858"/>
    <lineage>
        <taxon>Bacteria</taxon>
        <taxon>Pseudomonadati</taxon>
        <taxon>Pseudomonadota</taxon>
        <taxon>Alphaproteobacteria</taxon>
        <taxon>Sphingomonadales</taxon>
        <taxon>Sphingomonadaceae</taxon>
        <taxon>Sphingorhabdus</taxon>
    </lineage>
</organism>
<keyword evidence="3" id="KW-1185">Reference proteome</keyword>
<dbReference type="EMBL" id="JACIEA010000003">
    <property type="protein sequence ID" value="MBB3943821.1"/>
    <property type="molecule type" value="Genomic_DNA"/>
</dbReference>
<evidence type="ECO:0000313" key="2">
    <source>
        <dbReference type="EMBL" id="MBB3943821.1"/>
    </source>
</evidence>
<proteinExistence type="predicted"/>
<feature type="region of interest" description="Disordered" evidence="1">
    <location>
        <begin position="44"/>
        <end position="63"/>
    </location>
</feature>
<dbReference type="AlphaFoldDB" id="A0A840B1L9"/>
<evidence type="ECO:0000256" key="1">
    <source>
        <dbReference type="SAM" id="MobiDB-lite"/>
    </source>
</evidence>
<comment type="caution">
    <text evidence="2">The sequence shown here is derived from an EMBL/GenBank/DDBJ whole genome shotgun (WGS) entry which is preliminary data.</text>
</comment>
<gene>
    <name evidence="2" type="ORF">GGR91_002085</name>
</gene>